<dbReference type="InterPro" id="IPR011009">
    <property type="entry name" value="Kinase-like_dom_sf"/>
</dbReference>
<feature type="domain" description="Fibronectin type-III" evidence="28">
    <location>
        <begin position="3465"/>
        <end position="3563"/>
    </location>
</feature>
<evidence type="ECO:0000256" key="25">
    <source>
        <dbReference type="SAM" id="MobiDB-lite"/>
    </source>
</evidence>
<dbReference type="SUPFAM" id="SSF56112">
    <property type="entry name" value="Protein kinase-like (PK-like)"/>
    <property type="match status" value="1"/>
</dbReference>
<evidence type="ECO:0000256" key="6">
    <source>
        <dbReference type="ARBA" id="ARBA00022490"/>
    </source>
</evidence>
<dbReference type="GO" id="GO:0030154">
    <property type="term" value="P:cell differentiation"/>
    <property type="evidence" value="ECO:0007669"/>
    <property type="project" value="UniProtKB-ARBA"/>
</dbReference>
<feature type="domain" description="Fibronectin type-III" evidence="28">
    <location>
        <begin position="5050"/>
        <end position="5145"/>
    </location>
</feature>
<dbReference type="Proteomes" id="UP001516400">
    <property type="component" value="Unassembled WGS sequence"/>
</dbReference>
<dbReference type="FunFam" id="2.60.40.10:FF:000097">
    <property type="entry name" value="Bent, isoform F"/>
    <property type="match status" value="4"/>
</dbReference>
<dbReference type="FunFam" id="2.60.40.10:FF:000012">
    <property type="entry name" value="titin isoform X1"/>
    <property type="match status" value="1"/>
</dbReference>
<feature type="domain" description="Fibronectin type-III" evidence="28">
    <location>
        <begin position="1204"/>
        <end position="1299"/>
    </location>
</feature>
<evidence type="ECO:0000259" key="27">
    <source>
        <dbReference type="PROSITE" id="PS50835"/>
    </source>
</evidence>
<evidence type="ECO:0000256" key="8">
    <source>
        <dbReference type="ARBA" id="ARBA00022553"/>
    </source>
</evidence>
<feature type="domain" description="Fibronectin type-III" evidence="28">
    <location>
        <begin position="4262"/>
        <end position="4359"/>
    </location>
</feature>
<dbReference type="Gene3D" id="3.30.200.20">
    <property type="entry name" value="Phosphorylase Kinase, domain 1"/>
    <property type="match status" value="1"/>
</dbReference>
<feature type="domain" description="Ig-like" evidence="27">
    <location>
        <begin position="3668"/>
        <end position="3759"/>
    </location>
</feature>
<feature type="domain" description="Ig-like" evidence="27">
    <location>
        <begin position="5815"/>
        <end position="5903"/>
    </location>
</feature>
<feature type="domain" description="Fibronectin type-III" evidence="28">
    <location>
        <begin position="3767"/>
        <end position="3860"/>
    </location>
</feature>
<dbReference type="InterPro" id="IPR036179">
    <property type="entry name" value="Ig-like_dom_sf"/>
</dbReference>
<feature type="region of interest" description="Disordered" evidence="25">
    <location>
        <begin position="6073"/>
        <end position="6127"/>
    </location>
</feature>
<keyword evidence="5" id="KW-0728">SH3 domain</keyword>
<dbReference type="GO" id="GO:0005516">
    <property type="term" value="F:calmodulin binding"/>
    <property type="evidence" value="ECO:0007669"/>
    <property type="project" value="UniProtKB-KW"/>
</dbReference>
<dbReference type="FunFam" id="2.60.40.10:FF:000051">
    <property type="entry name" value="Uncharacterized protein, isoform J"/>
    <property type="match status" value="6"/>
</dbReference>
<feature type="domain" description="Ig-like" evidence="27">
    <location>
        <begin position="119"/>
        <end position="209"/>
    </location>
</feature>
<keyword evidence="17" id="KW-0112">Calmodulin-binding</keyword>
<dbReference type="GO" id="GO:0050793">
    <property type="term" value="P:regulation of developmental process"/>
    <property type="evidence" value="ECO:0007669"/>
    <property type="project" value="UniProtKB-ARBA"/>
</dbReference>
<evidence type="ECO:0000256" key="18">
    <source>
        <dbReference type="ARBA" id="ARBA00023157"/>
    </source>
</evidence>
<evidence type="ECO:0000256" key="15">
    <source>
        <dbReference type="ARBA" id="ARBA00022840"/>
    </source>
</evidence>
<evidence type="ECO:0000256" key="3">
    <source>
        <dbReference type="ARBA" id="ARBA00006692"/>
    </source>
</evidence>
<dbReference type="FunFam" id="2.60.40.10:FF:000504">
    <property type="entry name" value="Bent, isoform J"/>
    <property type="match status" value="2"/>
</dbReference>
<feature type="compositionally biased region" description="Polar residues" evidence="25">
    <location>
        <begin position="6074"/>
        <end position="6092"/>
    </location>
</feature>
<dbReference type="PROSITE" id="PS00108">
    <property type="entry name" value="PROTEIN_KINASE_ST"/>
    <property type="match status" value="1"/>
</dbReference>
<feature type="domain" description="Fibronectin type-III" evidence="28">
    <location>
        <begin position="1400"/>
        <end position="1493"/>
    </location>
</feature>
<dbReference type="InterPro" id="IPR008271">
    <property type="entry name" value="Ser/Thr_kinase_AS"/>
</dbReference>
<dbReference type="InterPro" id="IPR003599">
    <property type="entry name" value="Ig_sub"/>
</dbReference>
<evidence type="ECO:0000256" key="11">
    <source>
        <dbReference type="ARBA" id="ARBA00022737"/>
    </source>
</evidence>
<keyword evidence="30" id="KW-1185">Reference proteome</keyword>
<feature type="domain" description="Fibronectin type-III" evidence="28">
    <location>
        <begin position="2287"/>
        <end position="2380"/>
    </location>
</feature>
<dbReference type="FunFam" id="2.60.40.10:FF:000107">
    <property type="entry name" value="Myosin, light chain kinase a"/>
    <property type="match status" value="1"/>
</dbReference>
<feature type="domain" description="Ig-like" evidence="27">
    <location>
        <begin position="6129"/>
        <end position="6217"/>
    </location>
</feature>
<dbReference type="CDD" id="cd00096">
    <property type="entry name" value="Ig"/>
    <property type="match status" value="1"/>
</dbReference>
<dbReference type="FunFam" id="2.60.40.10:FF:000034">
    <property type="entry name" value="Titin isoform A"/>
    <property type="match status" value="1"/>
</dbReference>
<dbReference type="CDD" id="cd00063">
    <property type="entry name" value="FN3"/>
    <property type="match status" value="32"/>
</dbReference>
<feature type="domain" description="Ig-like" evidence="27">
    <location>
        <begin position="5940"/>
        <end position="6041"/>
    </location>
</feature>
<dbReference type="FunFam" id="2.60.40.10:FF:000466">
    <property type="entry name" value="Uncharacterized protein, isoform H"/>
    <property type="match status" value="1"/>
</dbReference>
<evidence type="ECO:0000256" key="17">
    <source>
        <dbReference type="ARBA" id="ARBA00022860"/>
    </source>
</evidence>
<dbReference type="FunFam" id="2.60.40.10:FF:000006">
    <property type="entry name" value="Uncharacterized protein, isoform F"/>
    <property type="match status" value="2"/>
</dbReference>
<feature type="domain" description="Ig-like" evidence="27">
    <location>
        <begin position="1598"/>
        <end position="1685"/>
    </location>
</feature>
<feature type="compositionally biased region" description="Basic and acidic residues" evidence="25">
    <location>
        <begin position="524"/>
        <end position="534"/>
    </location>
</feature>
<keyword evidence="20" id="KW-0393">Immunoglobulin domain</keyword>
<feature type="domain" description="Fibronectin type-III" evidence="28">
    <location>
        <begin position="910"/>
        <end position="1004"/>
    </location>
</feature>
<dbReference type="PROSITE" id="PS50011">
    <property type="entry name" value="PROTEIN_KINASE_DOM"/>
    <property type="match status" value="1"/>
</dbReference>
<dbReference type="InterPro" id="IPR007110">
    <property type="entry name" value="Ig-like_dom"/>
</dbReference>
<feature type="domain" description="Fibronectin type-III" evidence="28">
    <location>
        <begin position="4949"/>
        <end position="5044"/>
    </location>
</feature>
<evidence type="ECO:0000256" key="2">
    <source>
        <dbReference type="ARBA" id="ARBA00004496"/>
    </source>
</evidence>
<dbReference type="Pfam" id="PF00069">
    <property type="entry name" value="Pkinase"/>
    <property type="match status" value="1"/>
</dbReference>
<name>A0ABD2PG17_9CUCU</name>
<keyword evidence="6" id="KW-0963">Cytoplasm</keyword>
<dbReference type="FunFam" id="2.60.40.10:FF:000160">
    <property type="entry name" value="Titin a"/>
    <property type="match status" value="1"/>
</dbReference>
<feature type="domain" description="Ig-like" evidence="27">
    <location>
        <begin position="5244"/>
        <end position="5337"/>
    </location>
</feature>
<feature type="domain" description="Fibronectin type-III" evidence="28">
    <location>
        <begin position="2977"/>
        <end position="3071"/>
    </location>
</feature>
<keyword evidence="19" id="KW-0514">Muscle protein</keyword>
<dbReference type="SMART" id="SM00408">
    <property type="entry name" value="IGc2"/>
    <property type="match status" value="21"/>
</dbReference>
<comment type="caution">
    <text evidence="29">The sequence shown here is derived from an EMBL/GenBank/DDBJ whole genome shotgun (WGS) entry which is preliminary data.</text>
</comment>
<keyword evidence="14" id="KW-0106">Calcium</keyword>
<comment type="catalytic activity">
    <reaction evidence="22">
        <text>L-seryl-[protein] + ATP = O-phospho-L-seryl-[protein] + ADP + H(+)</text>
        <dbReference type="Rhea" id="RHEA:17989"/>
        <dbReference type="Rhea" id="RHEA-COMP:9863"/>
        <dbReference type="Rhea" id="RHEA-COMP:11604"/>
        <dbReference type="ChEBI" id="CHEBI:15378"/>
        <dbReference type="ChEBI" id="CHEBI:29999"/>
        <dbReference type="ChEBI" id="CHEBI:30616"/>
        <dbReference type="ChEBI" id="CHEBI:83421"/>
        <dbReference type="ChEBI" id="CHEBI:456216"/>
        <dbReference type="EC" id="2.7.11.1"/>
    </reaction>
</comment>
<feature type="domain" description="Fibronectin type-III" evidence="28">
    <location>
        <begin position="3966"/>
        <end position="4061"/>
    </location>
</feature>
<dbReference type="EMBL" id="JABFTP020000186">
    <property type="protein sequence ID" value="KAL3289415.1"/>
    <property type="molecule type" value="Genomic_DNA"/>
</dbReference>
<dbReference type="Gene3D" id="1.10.510.10">
    <property type="entry name" value="Transferase(Phosphotransferase) domain 1"/>
    <property type="match status" value="1"/>
</dbReference>
<feature type="binding site" evidence="23">
    <location>
        <position position="5521"/>
    </location>
    <ligand>
        <name>ATP</name>
        <dbReference type="ChEBI" id="CHEBI:30616"/>
    </ligand>
</feature>
<evidence type="ECO:0000259" key="26">
    <source>
        <dbReference type="PROSITE" id="PS50011"/>
    </source>
</evidence>
<feature type="domain" description="Ig-like" evidence="27">
    <location>
        <begin position="1893"/>
        <end position="1982"/>
    </location>
</feature>
<dbReference type="GO" id="GO:0009653">
    <property type="term" value="P:anatomical structure morphogenesis"/>
    <property type="evidence" value="ECO:0007669"/>
    <property type="project" value="UniProtKB-ARBA"/>
</dbReference>
<feature type="domain" description="Ig-like" evidence="27">
    <location>
        <begin position="9"/>
        <end position="102"/>
    </location>
</feature>
<keyword evidence="24" id="KW-0175">Coiled coil</keyword>
<dbReference type="FunFam" id="2.60.40.10:FF:000127">
    <property type="entry name" value="titin isoform X1"/>
    <property type="match status" value="3"/>
</dbReference>
<keyword evidence="13" id="KW-0418">Kinase</keyword>
<evidence type="ECO:0000256" key="7">
    <source>
        <dbReference type="ARBA" id="ARBA00022527"/>
    </source>
</evidence>
<keyword evidence="16" id="KW-0460">Magnesium</keyword>
<comment type="catalytic activity">
    <reaction evidence="21">
        <text>L-threonyl-[protein] + ATP = O-phospho-L-threonyl-[protein] + ADP + H(+)</text>
        <dbReference type="Rhea" id="RHEA:46608"/>
        <dbReference type="Rhea" id="RHEA-COMP:11060"/>
        <dbReference type="Rhea" id="RHEA-COMP:11605"/>
        <dbReference type="ChEBI" id="CHEBI:15378"/>
        <dbReference type="ChEBI" id="CHEBI:30013"/>
        <dbReference type="ChEBI" id="CHEBI:30616"/>
        <dbReference type="ChEBI" id="CHEBI:61977"/>
        <dbReference type="ChEBI" id="CHEBI:456216"/>
        <dbReference type="EC" id="2.7.11.1"/>
    </reaction>
</comment>
<keyword evidence="7" id="KW-0723">Serine/threonine-protein kinase</keyword>
<feature type="domain" description="Ig-like" evidence="27">
    <location>
        <begin position="3070"/>
        <end position="3164"/>
    </location>
</feature>
<dbReference type="Pfam" id="PF00041">
    <property type="entry name" value="fn3"/>
    <property type="match status" value="31"/>
</dbReference>
<feature type="domain" description="Fibronectin type-III" evidence="28">
    <location>
        <begin position="5342"/>
        <end position="5435"/>
    </location>
</feature>
<feature type="coiled-coil region" evidence="24">
    <location>
        <begin position="624"/>
        <end position="662"/>
    </location>
</feature>
<dbReference type="FunFam" id="2.60.40.10:FF:000553">
    <property type="entry name" value="Uncharacterized protein, isoform J"/>
    <property type="match status" value="1"/>
</dbReference>
<dbReference type="EC" id="2.7.11.1" evidence="4"/>
<feature type="domain" description="Fibronectin type-III" evidence="28">
    <location>
        <begin position="2580"/>
        <end position="2676"/>
    </location>
</feature>
<feature type="domain" description="Fibronectin type-III" evidence="28">
    <location>
        <begin position="601"/>
        <end position="708"/>
    </location>
</feature>
<dbReference type="CDD" id="cd05748">
    <property type="entry name" value="Ig_Titin_like"/>
    <property type="match status" value="2"/>
</dbReference>
<feature type="domain" description="Fibronectin type-III" evidence="28">
    <location>
        <begin position="4458"/>
        <end position="4552"/>
    </location>
</feature>
<feature type="domain" description="Ig-like" evidence="27">
    <location>
        <begin position="533"/>
        <end position="621"/>
    </location>
</feature>
<dbReference type="Gene3D" id="2.60.40.10">
    <property type="entry name" value="Immunoglobulins"/>
    <property type="match status" value="58"/>
</dbReference>
<feature type="domain" description="Ig-like" evidence="27">
    <location>
        <begin position="712"/>
        <end position="801"/>
    </location>
</feature>
<dbReference type="FunFam" id="2.60.40.10:FF:000559">
    <property type="entry name" value="Uncharacterized protein, isoform J"/>
    <property type="match status" value="1"/>
</dbReference>
<feature type="domain" description="Fibronectin type-III" evidence="28">
    <location>
        <begin position="2682"/>
        <end position="2776"/>
    </location>
</feature>
<feature type="domain" description="Ig-like" evidence="27">
    <location>
        <begin position="5151"/>
        <end position="5239"/>
    </location>
</feature>
<evidence type="ECO:0000256" key="20">
    <source>
        <dbReference type="ARBA" id="ARBA00023319"/>
    </source>
</evidence>
<evidence type="ECO:0000256" key="1">
    <source>
        <dbReference type="ARBA" id="ARBA00001946"/>
    </source>
</evidence>
<dbReference type="GO" id="GO:0004674">
    <property type="term" value="F:protein serine/threonine kinase activity"/>
    <property type="evidence" value="ECO:0007669"/>
    <property type="project" value="UniProtKB-KW"/>
</dbReference>
<dbReference type="GO" id="GO:0005524">
    <property type="term" value="F:ATP binding"/>
    <property type="evidence" value="ECO:0007669"/>
    <property type="project" value="UniProtKB-UniRule"/>
</dbReference>
<feature type="domain" description="Fibronectin type-III" evidence="28">
    <location>
        <begin position="2386"/>
        <end position="2480"/>
    </location>
</feature>
<dbReference type="SUPFAM" id="SSF49265">
    <property type="entry name" value="Fibronectin type III"/>
    <property type="match status" value="18"/>
</dbReference>
<feature type="domain" description="Fibronectin type-III" evidence="28">
    <location>
        <begin position="2877"/>
        <end position="2971"/>
    </location>
</feature>
<feature type="domain" description="Fibronectin type-III" evidence="28">
    <location>
        <begin position="4162"/>
        <end position="4256"/>
    </location>
</feature>
<feature type="region of interest" description="Disordered" evidence="25">
    <location>
        <begin position="2967"/>
        <end position="2990"/>
    </location>
</feature>
<dbReference type="FunFam" id="1.10.510.10:FF:000321">
    <property type="entry name" value="Bent, isoform C"/>
    <property type="match status" value="1"/>
</dbReference>
<feature type="domain" description="Fibronectin type-III" evidence="28">
    <location>
        <begin position="1105"/>
        <end position="1198"/>
    </location>
</feature>
<dbReference type="GO" id="GO:0046872">
    <property type="term" value="F:metal ion binding"/>
    <property type="evidence" value="ECO:0007669"/>
    <property type="project" value="UniProtKB-KW"/>
</dbReference>
<feature type="domain" description="Fibronectin type-III" evidence="28">
    <location>
        <begin position="3171"/>
        <end position="3265"/>
    </location>
</feature>
<dbReference type="FunFam" id="2.60.40.10:FF:000567">
    <property type="entry name" value="Uncharacterized protein, isoform G"/>
    <property type="match status" value="5"/>
</dbReference>
<evidence type="ECO:0000259" key="28">
    <source>
        <dbReference type="PROSITE" id="PS50853"/>
    </source>
</evidence>
<evidence type="ECO:0000256" key="4">
    <source>
        <dbReference type="ARBA" id="ARBA00012513"/>
    </source>
</evidence>
<dbReference type="FunFam" id="2.60.40.10:FF:000056">
    <property type="entry name" value="twitchin isoform X4"/>
    <property type="match status" value="13"/>
</dbReference>
<dbReference type="FunFam" id="2.60.40.10:FF:001164">
    <property type="entry name" value="Uncharacterized protein, isoform F"/>
    <property type="match status" value="1"/>
</dbReference>
<evidence type="ECO:0000256" key="13">
    <source>
        <dbReference type="ARBA" id="ARBA00022777"/>
    </source>
</evidence>
<keyword evidence="18" id="KW-1015">Disulfide bond</keyword>
<feature type="domain" description="Fibronectin type-III" evidence="28">
    <location>
        <begin position="4558"/>
        <end position="4654"/>
    </location>
</feature>
<dbReference type="InterPro" id="IPR013783">
    <property type="entry name" value="Ig-like_fold"/>
</dbReference>
<feature type="domain" description="Fibronectin type-III" evidence="28">
    <location>
        <begin position="3271"/>
        <end position="3365"/>
    </location>
</feature>
<feature type="domain" description="Protein kinase" evidence="26">
    <location>
        <begin position="5492"/>
        <end position="5747"/>
    </location>
</feature>
<evidence type="ECO:0000256" key="10">
    <source>
        <dbReference type="ARBA" id="ARBA00022723"/>
    </source>
</evidence>
<keyword evidence="8" id="KW-0597">Phosphoprotein</keyword>
<evidence type="ECO:0000256" key="12">
    <source>
        <dbReference type="ARBA" id="ARBA00022741"/>
    </source>
</evidence>
<dbReference type="PANTHER" id="PTHR13817">
    <property type="entry name" value="TITIN"/>
    <property type="match status" value="1"/>
</dbReference>
<dbReference type="SMART" id="SM00220">
    <property type="entry name" value="S_TKc"/>
    <property type="match status" value="1"/>
</dbReference>
<dbReference type="FunFam" id="2.60.40.10:FF:000003">
    <property type="entry name" value="Titin isoform E"/>
    <property type="match status" value="2"/>
</dbReference>
<feature type="domain" description="Fibronectin type-III" evidence="28">
    <location>
        <begin position="809"/>
        <end position="904"/>
    </location>
</feature>
<feature type="domain" description="Fibronectin type-III" evidence="28">
    <location>
        <begin position="2091"/>
        <end position="2186"/>
    </location>
</feature>
<dbReference type="GO" id="GO:0051239">
    <property type="term" value="P:regulation of multicellular organismal process"/>
    <property type="evidence" value="ECO:0007669"/>
    <property type="project" value="UniProtKB-ARBA"/>
</dbReference>
<feature type="domain" description="Fibronectin type-III" evidence="28">
    <location>
        <begin position="1695"/>
        <end position="1788"/>
    </location>
</feature>
<accession>A0ABD2PG17</accession>
<dbReference type="SMART" id="SM00409">
    <property type="entry name" value="IG"/>
    <property type="match status" value="26"/>
</dbReference>
<dbReference type="PROSITE" id="PS50853">
    <property type="entry name" value="FN3"/>
    <property type="match status" value="32"/>
</dbReference>
<feature type="domain" description="Ig-like" evidence="27">
    <location>
        <begin position="2484"/>
        <end position="2573"/>
    </location>
</feature>
<sequence>MGVAEDFAPSFTQKPQLRQEDDGNKLIFECQLLSSPKPDIEWFRSDTLLFEDARTKFKIQSIGSNKFLVVLELDDVIESDAGLYKVKAKNKMGEVAASINLNFSPMDEPKEKQIDGLAPTFAKKPAIRQEEDGKRLLFECRIQANPRPIVTWFHNANSVKESGRHKLRLDKDGHSYFATLEIQDVTVEDAGKYKVTAKNELGESNATISLNFDSGDNAEGFAPSFIEKPKIIPNESGTLITMKCKCKAKPKPDVTWFRGTTVVKESSKIKIVIVDIEEDIYEISMEIKDPSGPDGGTYRCHVKNEYGESNANLNLNIEAEPEPEGDGPTFVEKPKITSQQGGKLVIMECKVKADPKPTIIWYREGKQVTESSKIKISIEKIEETIYYIKLELKDPGTEDSGLYKCNIKNTLGELNANLTLNIEIIPVIKEKPKVIKIIKKRTVVIECKVLSKFAPDCTWFKENSAVREDSRRKVHIEQTKDGEFAVKLEIAEVSKIDKGLYKLVAKNEKGEATSQSVEVTELPPEEKPKGEKPKLSGLTSITVEEGRSAEFISSLKISDKTVSITWYKNSTIIRESSDVRITFDGSIAKLTIVKCKITDSATYKIVAKNETGEDEVSAVLTVNKKKVQEEEEEEKVEKKVKKKEEKKEQNEVVEKVQNKEIEKKTPDTDAIVPGLKEGNTYQFRVKAVNKAGPGEPSDSTKPHLAKARHLRPQINREKLHTVKVRAGQLVKFDVDVKGEPPPEIKWSFQHKPLENGPHCKIENEDYNTKLTLSDTSRKDTGTYVIRAENESGFDEAPVEVIILDKPGKPEGPLEVHDVHKEGCKLKWKKPKDDGGLPITGYVVEKQDAQTGRWVPAGFVDGDKTDHEITGLEPNKKYNFRVKAVNEEGESEPLESDGTVHAKNPYDVASAPGMPEIIDYDEHMVKLKWEKPVRDGGAPITGYIIEAMDKFGGQFAKVAEVGPECVGTVHKLEEGNQYKFRVRAVNKAGPSEPSEQTNWHTAKPRFLKPLIDRTNLKTLTIKSGLSISLDVNVAGEPPPVITWFYKDTELPSGGEILINNVDYNTKFFVTKAKRIHSGKYTIVAKNEVGEDKADVEINVVAKPGSPKGPLEVSDVTKHGCKLKWKKPEDDGGIPIDHYEIEKLDPLTGQWITCGRSNEPEANITGLQEGKPYKFRVKAINKEGESEPLETEKSIIAKNPFDEPGKPGRPEPKDWDKDFVELAWTPPKDDGGAPIEKYIIQMHDKAGRGWVDAATVSGDKTQGKVYNVEEGHEYEFRVVAVNKAGPGEPSDTSKSVVAKPRFLAPYIDRKNLQKKVIRTGQLLRIEADVKGEPEPVVTWSLKDQQIKNTDRIKLENENYHTTFSLQKAKRSDTGIYTVTAKNDSGVDSVEVEIQVLGKPSKPKGPLQVSDVTAEGCKLKWEPPEDDGGEPISGYVVERMDTESGRWIPVTTTKTPEADVTGLNEGKDYLFRVKAINSEGESEPLVTEIPTTAKNPYGEPDTPGKPEIKDFSKDHADLKWTAPKQDGGAPIEKYIIEKKDPITGKWVKAVEVPGNKTEGTVPDLQEGQKYQFRVKAINKGGESKPSPPSETMTAKDRFVAPKIDRSTLKDITVKAGHIIRLDVKVSGEPPPAKSWFLNKARLEKDDAINIDVEDYRTKLHISSAQRGHSGTLTIKAENSCGKDEASIEIKVLDKPGKPEGPLKISDVHKEGCTLKWNPPQDDGGVPIEYYQVEKMDTETGRWVSAGRAKEPKIELNNLEPGQEYKFRVSAVNAEGESEPLEADKSIIAKNPFDEPGPPGQPEVTDWDKDHVDLRWTPPLKDGGSPITGYIIEKREKGTTKWAKAGEVGPQATKGTVDNLDEGVEYEFRVKAVNAAGPGEPSQTSKSVITKPRKLAPKIDRRNLFNISVKEGEPIYIDVKVSGEPAPDVVWYQDNKMFISSTHKRVDNIPYNSKFFNDKPERKDTGVYKITATNKYGQDTAEIEISVISKPGQPEGPLEVSDIHKDGCTLKWKKPKDDGGEPIENYVVEKMDPETGIWLPVGKTSGAIPEMKVDGLVPGHDYKFRVKAVNKEGESEPLETAGTINARDPFTNPEKPGTPEPTDWSANHVDLKWNEPTSDGGAPITGYIIEKKDKYSPLWEKALETNTATPTASIHGLIEGNEYQFRVIAVNKAGQSAPSDASKPFIAKPRFLAPRIDRRHLHDITLSAGSSLKFDANIIGEPPPSVEWRFNGAVLKNDKRIQIDNVDYNTKIAVRPVNRDDTGEYTVTASNSSGRDVHTINVTVTDKPLPPEGPLQVSDVHKNGCKLKWKRPKDDGGTPIEYYQVEKMEPETGCWVPCGRAHEPNFEVNNLTPGKEYKFRVAAVNAEGESKPLETDHSIIAKNPFDEPGAPGHLKATDWDKDHVDLAWTPPKEDGGSPITGYIIEKKDKFGDWEKALEVGPHDTKATVPDLIEGQPYSFRVRAVNAAGPGEASNETPTIIAKPRNQAPKIDRTNLIEIRIRAGQNFNYECKVTGEPMPETKWLMKNKEIKSSKNVKVQHTDYHTKISVRNATRADSGTYTVTAENVNGKDIAEVEVTVLDVPSPPGGPLKVSDVHANGAKLSWRPPADDGGQPIENYIVEKMDEATGRWVPAGETDGPETSLAIEGLTPGKKYKFRVRAANKQGKSEPLTTAQAIEAKNPFDQPGKTGTPEIIDYDSDFVELKWDEPEKDGGSPITGYIIEKRDKFNPNWEKCAEVEGNVNKGKVKDLIEGTPYEFRIRAVNKAGPGEPSDASKIHVARPKNLPPRIDRNALFNVKVRAGQSFEFNVPIAGEPPPSKEWRIKEDVLFNTDRLKIVNEDYITRLKVIDAKRSDSGVYTITAKNINGKDSATVNVTVLDIPTPPEGPLKADNVTKSNLTLKWKPPKDDGGSEITHYIVEKQDTENMRWVPVGEAVGTSILVDRLTEGHDYNFRVCAVNKQGESLPLTTSESITAKDPFTRPDRPGVPTPTDWDKDHVDLEWAPPKKDGGSPITSYIIEKKPKHGTWEKAAEIPGNQTKGTVPNLVEGEEYEFRVIAVNKGGQSEPSEASVPVIAKPRFQAPIFNKSLLEDITIKAGQRFGWTIPIEASPKPTAKWTVNGKEILPSDRVDMAVYNNKVSFDITSALRTDGGRYTLTLTNDLGSFSASATVTVLDRPSPPQPPLDVGCVTKDSARLSWKPPLDDGGSPILHYIVEKMDVSRGTWSDAGMATICSHDITRLIHRKEYYFRVKAVNSVGESEPLETPRSIIAKNEFDEPSAPGKPAVTDWDKDHVDLEWTPPKSDGGSPITGYIIQKKEKGSPYWMNAVHVPPSKNAATVPDLIEDQEYEFRVIATNSAGQSEPSDPSDLVTAKARYLAPKIKTPLNDVRIKAGLILHLDIDFIGEPCPEASWTVGSKNLVTDERTTVTSIGYHTVIHTVNAKRSDSGLYHLLIKNSSGIDEGSFQVTVLDRPAPPQGPIEYEEVTAQSVTLSWKPPKDNGGSELTGYVIEKRDLTHGGGWVPAVTHVNPKYNHAIVPRLIEGTKYEFRIMAENLQGRSDPLETERPVVAKNQYDVPGKPGKPQLVDSDKDHIKIKWSAPISNGGSPIIGYDVERRDRATGRWVKVTKNPVPMLEFEDDRVQEGHTYEYRVIAVNAAGSGKPSDTSNAFIAKPMKEKPKLFLDAIIGRKIKVRAGEPINIDIPLAGAPAPKCQWSKNGNPVIESNRVYTESNGEHTKLRVEVSNRDDAGKYTIQAKNEYGVDQADIEVTVVDKPGIPRGPLQYTNTTQDTVSLSWNPPADDGGGDISNYIVEISEYGTDSWRPCPGFCPRPSFTARGLTEGKKYIFRVRAENMYGVSEPLEGKPVVAKSPFDPPGAPSQPDVVGYTPSSCSLKWNPPTSTGGKPITGYYVEKRERGGEWTKVNNYPTPNTQYTVQDLREGNKYEFRVIAVNEAGPGEPSRPTEPVVARHQRFKPDAPEPPKADRITKDSVTLSWRPPKSDGGSKIKGYILQKCGKGEPEWTNVNTVPISGLVHTVPNLKEGSEYQFRVIAVNDVDNSEPSKPSQNILIEEQPNKPCMDLGGVRDITVRAGEDFSIHVPYIGFPKPTASWFANDKVLKESDNRIFPKLTDDSASIIVKNSKRGDSGQYRLQLKNPSGFDTATINVKVLDRPGKPENLRADEFAGDALTLYWQPPKDNGGADITNYVVEKKEARSSTWSKVSGYVTVPFIRIRNLTLGKEYEFRVFAENQYGQSEPAVTAEPIKARHPFDVPGAPGTPRGVETTEDSITIQWSKPRHDGGSPITGYVIEKRLITEDKWTKASHALVPDLSHKVINLIENHEYEFRVAAVNAAGQGPWSSSSDAICARAPPSAPKITSDLSIRDMVVIAGEEFKITVPYVATPKPKETWMINGEEIFSDNRIKFETTDTASVFTNKTAKRSDTGSYTIKLTNSVGTDSATCRVTVVDKPQPPQGPLDISDITPDNCSLAWRAPIDDGGSPITNYIVEKLDVNGLWVKVSSFVRNTHYDVMGLEPNKKYSFRIRAENQYGISEPLESSEPITAKYPFTVPDPPGPPRVTDWTSSTISLSWDRPGNDGGSRVQGYKLEYRDVVHDAHWQVTSDYLIKDTHFDLYNMTQGQEYEFRVRAKNAAGFSKPSDSSAKFKLKGKFNVPSPPREPKVVKVGKSYVDLTWEPPTNDGGSKITGYIIEKREIGSPIWIKCNEYNVTDTNYTALNLTERSDYEFRIYAVNAAGRSDASSCTTPVKVCEVLGGEKPEWIRPLSNQTAPLGKTVTLECEAFGKPEPTFRWLRNGREINIGGRYRHESKNGTAWLHISDLLDIDDGDYTCEASNTLGSVTTTARLKIGAPPRIERLPGDLYLPEGDNTKIKVYYSGDQPLTVTLSKNGKNVDDSSHIKYTIFDDYIIIYIRGINKDDAGDYTINVSNDNGHTSGTFTVYITGLPGPPKGPLGTTDITEHTCSLSWKPPAYDGGLRVTHYVVERKDISSEHWITIASSVKDTNFTVQGLTEGQEYVFRVMAVNDNGMGPPLDGLNPIRAKAPFDPPSPPGVPRVTQIGGDFVHLEWDKPESDGGSKIQGYWIDKREMGSMAWQRVNVSLCLPTQINVTNLIEGRQYEFRVFAQNIVGLSKPSSASNSVEIKDPLAATPPEIVKPLKDARCIQNHNAKFECTITGLPKPTITWYKGAREISSGSRYHIYSEGDVHHLVINDVFGEDADEYVCRAINKGGVKSTRAELLIMTAPKLNIPPRFRDTAYFDKGENVLVKIPFTGSPRPRITWVREGEVIESGGHYHVEVKDRHAILTIRDGSKLDSGPYKITAENELGQDSAIIKIQISDRPDPPRFPAADNIGHDSLALSWKPPVWDGGSNITNYLVERREHPLSTWIRVGNTRLTTMAIDGLTPGHQYEFRVYAENIYGRSDPSDVSNLVTMKDTKKKQVQKKKYEVDENGKKIRSSHKEPIKDYDNYVFDIYSKYVPQPVDIKSKSVYDDYDILEEIGTGAFGVVHRCRERKTGNIFAAKFIPVSHAMEKELIRKEIDIMNHLHHSKLINLHDAFEDDDEMVLIYEFLSGGELFERITAEGYQMSEAEVINYMRQICEGIKHMHERNIIHLDIKPENIMCQTRKSTNIKLIDFGLATKLDPNEVVKISTGTAEFAAPEIVEREPVGFYTDMWAVGVLAYVLLSGLSPFAGENDIDTLKNVKACDWDFDEEAFAGVSDEGKDFIRRLLLKNKEKRMTAQECLMHAWLSGDHKDKKTIIERNRYIKIRDKIRSKYSQWDSYILPIGRLSEYSSLRKLLLEKYKIHDAYFDRRQAAPRFVIKPQSAFCYEGQSVKFYCRVIGVAPPTLSWFRNNSELRQSVKFMKRYVGDDYYFIINRAKLEDRGEYIIRAENHFGATEEVVFLNVHALPKVVHEYKPQDQPVRRREPMPYTFWAEEQECAPSFTFLLRPRVMQERDTCKLLCCLSGKPFPTVKWYKDKRELSKYEYSMSHSDGVITMEIVGCRPSDSGKYTCVATNCHGVDETSCVVIVEGETSTAEQTELAQKLLHSADRKYIEQPIKPAPIPITIRKPIPNAPITNSLKQSSSNLNVNDSGRTPRKYGRIDSTGSPNRSRTSTKELALPPDDNTMVAPKFTKNLSDLTINDGESLTLTTHVSGDPDPQVTWTKNGKLLSSSEVVDLKYKNGIAKLHINEVYPEDEGEYVCKATNSMGATETKCRLTIKRKYLDKLF</sequence>
<dbReference type="Pfam" id="PF07679">
    <property type="entry name" value="I-set"/>
    <property type="match status" value="26"/>
</dbReference>
<dbReference type="FunFam" id="2.60.40.10:FF:000031">
    <property type="entry name" value="Myosin-binding protein C, slow type"/>
    <property type="match status" value="1"/>
</dbReference>
<dbReference type="FunFam" id="2.60.40.10:FF:000460">
    <property type="entry name" value="Bent, isoform J"/>
    <property type="match status" value="1"/>
</dbReference>
<dbReference type="InterPro" id="IPR013098">
    <property type="entry name" value="Ig_I-set"/>
</dbReference>
<dbReference type="InterPro" id="IPR003598">
    <property type="entry name" value="Ig_sub2"/>
</dbReference>
<dbReference type="InterPro" id="IPR050964">
    <property type="entry name" value="Striated_Muscle_Regulatory"/>
</dbReference>
<feature type="domain" description="Ig-like" evidence="27">
    <location>
        <begin position="2190"/>
        <end position="2279"/>
    </location>
</feature>
<dbReference type="PROSITE" id="PS00107">
    <property type="entry name" value="PROTEIN_KINASE_ATP"/>
    <property type="match status" value="1"/>
</dbReference>
<reference evidence="29 30" key="1">
    <citation type="journal article" date="2021" name="BMC Biol.">
        <title>Horizontally acquired antibacterial genes associated with adaptive radiation of ladybird beetles.</title>
        <authorList>
            <person name="Li H.S."/>
            <person name="Tang X.F."/>
            <person name="Huang Y.H."/>
            <person name="Xu Z.Y."/>
            <person name="Chen M.L."/>
            <person name="Du X.Y."/>
            <person name="Qiu B.Y."/>
            <person name="Chen P.T."/>
            <person name="Zhang W."/>
            <person name="Slipinski A."/>
            <person name="Escalona H.E."/>
            <person name="Waterhouse R.M."/>
            <person name="Zwick A."/>
            <person name="Pang H."/>
        </authorList>
    </citation>
    <scope>NUCLEOTIDE SEQUENCE [LARGE SCALE GENOMIC DNA]</scope>
    <source>
        <strain evidence="29">SYSU2018</strain>
    </source>
</reference>
<feature type="domain" description="Ig-like" evidence="27">
    <location>
        <begin position="328"/>
        <end position="421"/>
    </location>
</feature>
<comment type="subcellular location">
    <subcellularLocation>
        <location evidence="2">Cytoplasm</location>
    </subcellularLocation>
</comment>
<evidence type="ECO:0000256" key="5">
    <source>
        <dbReference type="ARBA" id="ARBA00022443"/>
    </source>
</evidence>
<evidence type="ECO:0000313" key="29">
    <source>
        <dbReference type="EMBL" id="KAL3289415.1"/>
    </source>
</evidence>
<dbReference type="InterPro" id="IPR000719">
    <property type="entry name" value="Prot_kinase_dom"/>
</dbReference>
<feature type="domain" description="Ig-like" evidence="27">
    <location>
        <begin position="4761"/>
        <end position="4849"/>
    </location>
</feature>
<protein>
    <recommendedName>
        <fullName evidence="4">non-specific serine/threonine protein kinase</fullName>
        <ecNumber evidence="4">2.7.11.1</ecNumber>
    </recommendedName>
</protein>
<keyword evidence="15 23" id="KW-0067">ATP-binding</keyword>
<evidence type="ECO:0000256" key="21">
    <source>
        <dbReference type="ARBA" id="ARBA00047899"/>
    </source>
</evidence>
<feature type="domain" description="Fibronectin type-III" evidence="28">
    <location>
        <begin position="3866"/>
        <end position="3960"/>
    </location>
</feature>
<dbReference type="SUPFAM" id="SSF48726">
    <property type="entry name" value="Immunoglobulin"/>
    <property type="match status" value="26"/>
</dbReference>
<keyword evidence="12 23" id="KW-0547">Nucleotide-binding</keyword>
<dbReference type="InterPro" id="IPR003961">
    <property type="entry name" value="FN3_dom"/>
</dbReference>
<feature type="domain" description="Ig-like" evidence="27">
    <location>
        <begin position="426"/>
        <end position="520"/>
    </location>
</feature>
<dbReference type="PANTHER" id="PTHR13817:SF151">
    <property type="entry name" value="TITIN"/>
    <property type="match status" value="1"/>
</dbReference>
<evidence type="ECO:0000256" key="24">
    <source>
        <dbReference type="SAM" id="Coils"/>
    </source>
</evidence>
<evidence type="ECO:0000256" key="23">
    <source>
        <dbReference type="PROSITE-ProRule" id="PRU10141"/>
    </source>
</evidence>
<organism evidence="29 30">
    <name type="scientific">Cryptolaemus montrouzieri</name>
    <dbReference type="NCBI Taxonomy" id="559131"/>
    <lineage>
        <taxon>Eukaryota</taxon>
        <taxon>Metazoa</taxon>
        <taxon>Ecdysozoa</taxon>
        <taxon>Arthropoda</taxon>
        <taxon>Hexapoda</taxon>
        <taxon>Insecta</taxon>
        <taxon>Pterygota</taxon>
        <taxon>Neoptera</taxon>
        <taxon>Endopterygota</taxon>
        <taxon>Coleoptera</taxon>
        <taxon>Polyphaga</taxon>
        <taxon>Cucujiformia</taxon>
        <taxon>Coccinelloidea</taxon>
        <taxon>Coccinellidae</taxon>
        <taxon>Scymninae</taxon>
        <taxon>Scymnini</taxon>
        <taxon>Cryptolaemus</taxon>
    </lineage>
</organism>
<dbReference type="FunFam" id="3.30.200.20:FF:000249">
    <property type="entry name" value="twitchin isoform X2"/>
    <property type="match status" value="1"/>
</dbReference>
<keyword evidence="10" id="KW-0479">Metal-binding</keyword>
<dbReference type="InterPro" id="IPR017441">
    <property type="entry name" value="Protein_kinase_ATP_BS"/>
</dbReference>
<keyword evidence="11" id="KW-0677">Repeat</keyword>
<comment type="similarity">
    <text evidence="3">Belongs to the protein kinase superfamily. CAMK Ser/Thr protein kinase family.</text>
</comment>
<feature type="domain" description="Fibronectin type-III" evidence="28">
    <location>
        <begin position="1794"/>
        <end position="1889"/>
    </location>
</feature>
<dbReference type="FunFam" id="2.60.40.10:FF:000147">
    <property type="entry name" value="Myosin light chain kinase"/>
    <property type="match status" value="1"/>
</dbReference>
<dbReference type="PROSITE" id="PS50835">
    <property type="entry name" value="IG_LIKE"/>
    <property type="match status" value="21"/>
</dbReference>
<evidence type="ECO:0000256" key="14">
    <source>
        <dbReference type="ARBA" id="ARBA00022837"/>
    </source>
</evidence>
<feature type="domain" description="Fibronectin type-III" evidence="28">
    <location>
        <begin position="3569"/>
        <end position="3664"/>
    </location>
</feature>
<feature type="domain" description="Fibronectin type-III" evidence="28">
    <location>
        <begin position="1990"/>
        <end position="2085"/>
    </location>
</feature>
<evidence type="ECO:0000256" key="22">
    <source>
        <dbReference type="ARBA" id="ARBA00048679"/>
    </source>
</evidence>
<dbReference type="FunFam" id="2.60.40.10:FF:000977">
    <property type="entry name" value="Myosin binding protein H like"/>
    <property type="match status" value="1"/>
</dbReference>
<keyword evidence="9" id="KW-0808">Transferase</keyword>
<gene>
    <name evidence="29" type="ORF">HHI36_022840</name>
</gene>
<evidence type="ECO:0000313" key="30">
    <source>
        <dbReference type="Proteomes" id="UP001516400"/>
    </source>
</evidence>
<feature type="region of interest" description="Disordered" evidence="25">
    <location>
        <begin position="2079"/>
        <end position="2102"/>
    </location>
</feature>
<evidence type="ECO:0000256" key="9">
    <source>
        <dbReference type="ARBA" id="ARBA00022679"/>
    </source>
</evidence>
<dbReference type="SMART" id="SM00060">
    <property type="entry name" value="FN3"/>
    <property type="match status" value="32"/>
</dbReference>
<dbReference type="FunFam" id="2.60.40.10:FF:000831">
    <property type="entry name" value="Uncharacterized protein, isoform F"/>
    <property type="match status" value="1"/>
</dbReference>
<feature type="domain" description="Ig-like" evidence="27">
    <location>
        <begin position="2781"/>
        <end position="2870"/>
    </location>
</feature>
<proteinExistence type="inferred from homology"/>
<feature type="domain" description="Fibronectin type-III" evidence="28">
    <location>
        <begin position="4660"/>
        <end position="4755"/>
    </location>
</feature>
<dbReference type="InterPro" id="IPR036116">
    <property type="entry name" value="FN3_sf"/>
</dbReference>
<feature type="domain" description="Fibronectin type-III" evidence="28">
    <location>
        <begin position="1499"/>
        <end position="1593"/>
    </location>
</feature>
<evidence type="ECO:0000256" key="16">
    <source>
        <dbReference type="ARBA" id="ARBA00022842"/>
    </source>
</evidence>
<evidence type="ECO:0000256" key="19">
    <source>
        <dbReference type="ARBA" id="ARBA00023179"/>
    </source>
</evidence>
<dbReference type="FunFam" id="2.60.40.10:FF:002083">
    <property type="entry name" value="Protein CBR-UNC-22"/>
    <property type="match status" value="4"/>
</dbReference>
<feature type="domain" description="Ig-like" evidence="27">
    <location>
        <begin position="1298"/>
        <end position="1392"/>
    </location>
</feature>
<comment type="cofactor">
    <cofactor evidence="1">
        <name>Mg(2+)</name>
        <dbReference type="ChEBI" id="CHEBI:18420"/>
    </cofactor>
</comment>
<feature type="domain" description="Ig-like" evidence="27">
    <location>
        <begin position="223"/>
        <end position="316"/>
    </location>
</feature>
<dbReference type="PRINTS" id="PR00014">
    <property type="entry name" value="FNTYPEIII"/>
</dbReference>
<feature type="region of interest" description="Disordered" evidence="25">
    <location>
        <begin position="514"/>
        <end position="535"/>
    </location>
</feature>
<dbReference type="GO" id="GO:0031672">
    <property type="term" value="C:A band"/>
    <property type="evidence" value="ECO:0007669"/>
    <property type="project" value="UniProtKB-ARBA"/>
</dbReference>